<reference evidence="17 18" key="1">
    <citation type="submission" date="2019-11" db="EMBL/GenBank/DDBJ databases">
        <title>Whole genome sequence of Oryza granulata.</title>
        <authorList>
            <person name="Li W."/>
        </authorList>
    </citation>
    <scope>NUCLEOTIDE SEQUENCE [LARGE SCALE GENOMIC DNA]</scope>
    <source>
        <strain evidence="18">cv. Menghai</strain>
        <tissue evidence="17">Leaf</tissue>
    </source>
</reference>
<feature type="region of interest" description="Disordered" evidence="14">
    <location>
        <begin position="455"/>
        <end position="477"/>
    </location>
</feature>
<dbReference type="GO" id="GO:0008270">
    <property type="term" value="F:zinc ion binding"/>
    <property type="evidence" value="ECO:0007669"/>
    <property type="project" value="UniProtKB-KW"/>
</dbReference>
<dbReference type="PANTHER" id="PTHR14732:SF0">
    <property type="entry name" value="RNA POLYMERASE II SUBUNIT B1 CTD PHOSPHATASE RPAP2-RELATED"/>
    <property type="match status" value="1"/>
</dbReference>
<dbReference type="PROSITE" id="PS51479">
    <property type="entry name" value="ZF_RTR1"/>
    <property type="match status" value="1"/>
</dbReference>
<dbReference type="GO" id="GO:0043175">
    <property type="term" value="F:RNA polymerase core enzyme binding"/>
    <property type="evidence" value="ECO:0007669"/>
    <property type="project" value="UniProtKB-UniRule"/>
</dbReference>
<comment type="catalytic activity">
    <reaction evidence="9 13">
        <text>O-phospho-L-seryl-[protein] + H2O = L-seryl-[protein] + phosphate</text>
        <dbReference type="Rhea" id="RHEA:20629"/>
        <dbReference type="Rhea" id="RHEA-COMP:9863"/>
        <dbReference type="Rhea" id="RHEA-COMP:11604"/>
        <dbReference type="ChEBI" id="CHEBI:15377"/>
        <dbReference type="ChEBI" id="CHEBI:29999"/>
        <dbReference type="ChEBI" id="CHEBI:43474"/>
        <dbReference type="ChEBI" id="CHEBI:83421"/>
        <dbReference type="EC" id="3.1.3.16"/>
    </reaction>
</comment>
<sequence length="751" mass="81325">MGPTAAADAGAMPSAARKTTTVASAVHRVQMALYDGAAASREPLLRAAASLLSGPDYADVVTERSIADACGYPACPNPLTAEAGRKGSPRFHISLREHRVYDLEEARKFCSERCLVASSAFGASLPPERPYGVTPDRLDALVALFEGGGDGGSALGFGVSSDGKGEDEGRKVEIREKEAPGPGEVTLQEWIGPSDAIEGYVPRRDRIGGGPNKEAKQNNACSAEQSRNINVDSRNASSGGYGTVIPSSSVDTPVRSEAISEKLDHMVLCENTTTKKKEATKTPLKMFKQDEDNDMLSSCISSSIAKQLEDVVLEEKKDKKKKKATKRTSRAGKSKPTKRPFRCDGHEVDFTSTIIMADHGLGKMDHDAVGQYNFTSSILTNEQPSSSQYAAIDSVQAYTEELHEVFSDTVNIAKDETSDDSGGPALKSSLKAVGSKNARRSVTWADEKGSVLETSRAFESHSSDNRQSQEGMDSSVRRASAEACAAALIEAAEAISSGTSEVEDAVAKAGIIILPDMVNQKQYNDDYENDKDAGEDEIFEIDRGIMKWPKKTVLLDTDMFDVDDSWHDTPPEGFSLTLSSFATIWAALFGWISLSSLAYVYGLDESSMEDLLIADGRECPQKIVLNDGHSSEIRRALDTCVCNALPVLVSNLRIQIPVSKLEITLGYLIDTMSFVDALPSLRSRQWQVMVLVLLDALSIYRLPALAPIMSDSRLLQKLLNSAQVSREEYDSMIDVLLPFGRSTQRQASLPS</sequence>
<feature type="region of interest" description="Disordered" evidence="14">
    <location>
        <begin position="315"/>
        <end position="343"/>
    </location>
</feature>
<comment type="subcellular location">
    <subcellularLocation>
        <location evidence="1 13">Nucleus</location>
    </subcellularLocation>
</comment>
<evidence type="ECO:0000259" key="16">
    <source>
        <dbReference type="PROSITE" id="PS51479"/>
    </source>
</evidence>
<evidence type="ECO:0000256" key="11">
    <source>
        <dbReference type="ARBA" id="ARBA00055474"/>
    </source>
</evidence>
<keyword evidence="6 13" id="KW-0862">Zinc</keyword>
<keyword evidence="15" id="KW-0812">Transmembrane</keyword>
<dbReference type="Proteomes" id="UP000479710">
    <property type="component" value="Unassembled WGS sequence"/>
</dbReference>
<evidence type="ECO:0000256" key="9">
    <source>
        <dbReference type="ARBA" id="ARBA00047761"/>
    </source>
</evidence>
<evidence type="ECO:0000256" key="14">
    <source>
        <dbReference type="SAM" id="MobiDB-lite"/>
    </source>
</evidence>
<feature type="domain" description="RTR1-type" evidence="16">
    <location>
        <begin position="47"/>
        <end position="134"/>
    </location>
</feature>
<proteinExistence type="inferred from homology"/>
<comment type="caution">
    <text evidence="17">The sequence shown here is derived from an EMBL/GenBank/DDBJ whole genome shotgun (WGS) entry which is preliminary data.</text>
</comment>
<evidence type="ECO:0000256" key="1">
    <source>
        <dbReference type="ARBA" id="ARBA00004123"/>
    </source>
</evidence>
<dbReference type="EMBL" id="SPHZ02000003">
    <property type="protein sequence ID" value="KAF0923131.1"/>
    <property type="molecule type" value="Genomic_DNA"/>
</dbReference>
<evidence type="ECO:0000256" key="6">
    <source>
        <dbReference type="ARBA" id="ARBA00022833"/>
    </source>
</evidence>
<name>A0A6G1EEM2_9ORYZ</name>
<dbReference type="Gene3D" id="1.25.40.820">
    <property type="match status" value="1"/>
</dbReference>
<evidence type="ECO:0000256" key="4">
    <source>
        <dbReference type="ARBA" id="ARBA00022771"/>
    </source>
</evidence>
<comment type="similarity">
    <text evidence="2 12 13">Belongs to the RPAP2 family.</text>
</comment>
<keyword evidence="4 13" id="KW-0863">Zinc-finger</keyword>
<dbReference type="PANTHER" id="PTHR14732">
    <property type="entry name" value="RNA POLYMERASE II SUBUNIT B1 CTD PHOSPHATASE RPAP2-RELATED"/>
    <property type="match status" value="1"/>
</dbReference>
<keyword evidence="5 13" id="KW-0378">Hydrolase</keyword>
<evidence type="ECO:0000256" key="10">
    <source>
        <dbReference type="ARBA" id="ARBA00048336"/>
    </source>
</evidence>
<accession>A0A6G1EEM2</accession>
<dbReference type="GO" id="GO:0005634">
    <property type="term" value="C:nucleus"/>
    <property type="evidence" value="ECO:0007669"/>
    <property type="project" value="UniProtKB-SubCell"/>
</dbReference>
<gene>
    <name evidence="17" type="ORF">E2562_003349</name>
</gene>
<feature type="compositionally biased region" description="Basic and acidic residues" evidence="14">
    <location>
        <begin position="455"/>
        <end position="464"/>
    </location>
</feature>
<dbReference type="InterPro" id="IPR007308">
    <property type="entry name" value="Rtr1/RPAP2_dom"/>
</dbReference>
<keyword evidence="8 13" id="KW-0539">Nucleus</keyword>
<evidence type="ECO:0000256" key="13">
    <source>
        <dbReference type="RuleBase" id="RU367080"/>
    </source>
</evidence>
<keyword evidence="15" id="KW-1133">Transmembrane helix</keyword>
<dbReference type="GO" id="GO:0005737">
    <property type="term" value="C:cytoplasm"/>
    <property type="evidence" value="ECO:0007669"/>
    <property type="project" value="TreeGrafter"/>
</dbReference>
<keyword evidence="3 13" id="KW-0479">Metal-binding</keyword>
<evidence type="ECO:0000313" key="17">
    <source>
        <dbReference type="EMBL" id="KAF0923131.1"/>
    </source>
</evidence>
<dbReference type="InterPro" id="IPR039693">
    <property type="entry name" value="Rtr1/RPAP2"/>
</dbReference>
<dbReference type="AlphaFoldDB" id="A0A6G1EEM2"/>
<keyword evidence="7 13" id="KW-0904">Protein phosphatase</keyword>
<dbReference type="FunFam" id="1.25.40.820:FF:000003">
    <property type="entry name" value="Putative RNA polymerase II subunit B1 CTD phosphatase RPAP2 homolog"/>
    <property type="match status" value="1"/>
</dbReference>
<evidence type="ECO:0000256" key="12">
    <source>
        <dbReference type="PROSITE-ProRule" id="PRU00812"/>
    </source>
</evidence>
<evidence type="ECO:0000313" key="18">
    <source>
        <dbReference type="Proteomes" id="UP000479710"/>
    </source>
</evidence>
<organism evidence="17 18">
    <name type="scientific">Oryza meyeriana var. granulata</name>
    <dbReference type="NCBI Taxonomy" id="110450"/>
    <lineage>
        <taxon>Eukaryota</taxon>
        <taxon>Viridiplantae</taxon>
        <taxon>Streptophyta</taxon>
        <taxon>Embryophyta</taxon>
        <taxon>Tracheophyta</taxon>
        <taxon>Spermatophyta</taxon>
        <taxon>Magnoliopsida</taxon>
        <taxon>Liliopsida</taxon>
        <taxon>Poales</taxon>
        <taxon>Poaceae</taxon>
        <taxon>BOP clade</taxon>
        <taxon>Oryzoideae</taxon>
        <taxon>Oryzeae</taxon>
        <taxon>Oryzinae</taxon>
        <taxon>Oryza</taxon>
        <taxon>Oryza meyeriana</taxon>
    </lineage>
</organism>
<feature type="compositionally biased region" description="Polar residues" evidence="14">
    <location>
        <begin position="217"/>
        <end position="238"/>
    </location>
</feature>
<comment type="function">
    <text evidence="11 13">Putative RNA polymerase II subunit B1 C-terminal domain (CTD) phosphatase involved in RNA polymerase II transcription regulation.</text>
</comment>
<dbReference type="GO" id="GO:0008420">
    <property type="term" value="F:RNA polymerase II CTD heptapeptide repeat phosphatase activity"/>
    <property type="evidence" value="ECO:0007669"/>
    <property type="project" value="UniProtKB-UniRule"/>
</dbReference>
<evidence type="ECO:0000256" key="3">
    <source>
        <dbReference type="ARBA" id="ARBA00022723"/>
    </source>
</evidence>
<evidence type="ECO:0000256" key="5">
    <source>
        <dbReference type="ARBA" id="ARBA00022801"/>
    </source>
</evidence>
<protein>
    <recommendedName>
        <fullName evidence="13">RNA polymerase II subunit B1 CTD phosphatase RPAP2 homolog</fullName>
        <ecNumber evidence="13">3.1.3.16</ecNumber>
    </recommendedName>
</protein>
<dbReference type="OrthoDB" id="2590500at2759"/>
<keyword evidence="18" id="KW-1185">Reference proteome</keyword>
<evidence type="ECO:0000256" key="7">
    <source>
        <dbReference type="ARBA" id="ARBA00022912"/>
    </source>
</evidence>
<feature type="compositionally biased region" description="Basic residues" evidence="14">
    <location>
        <begin position="318"/>
        <end position="340"/>
    </location>
</feature>
<feature type="transmembrane region" description="Helical" evidence="15">
    <location>
        <begin position="584"/>
        <end position="603"/>
    </location>
</feature>
<evidence type="ECO:0000256" key="15">
    <source>
        <dbReference type="SAM" id="Phobius"/>
    </source>
</evidence>
<dbReference type="InterPro" id="IPR038534">
    <property type="entry name" value="Rtr1/RPAP2_sf"/>
</dbReference>
<dbReference type="EC" id="3.1.3.16" evidence="13"/>
<feature type="region of interest" description="Disordered" evidence="14">
    <location>
        <begin position="202"/>
        <end position="253"/>
    </location>
</feature>
<dbReference type="Pfam" id="PF04181">
    <property type="entry name" value="RPAP2_Rtr1"/>
    <property type="match status" value="1"/>
</dbReference>
<evidence type="ECO:0000256" key="8">
    <source>
        <dbReference type="ARBA" id="ARBA00023242"/>
    </source>
</evidence>
<comment type="catalytic activity">
    <reaction evidence="10 13">
        <text>O-phospho-L-threonyl-[protein] + H2O = L-threonyl-[protein] + phosphate</text>
        <dbReference type="Rhea" id="RHEA:47004"/>
        <dbReference type="Rhea" id="RHEA-COMP:11060"/>
        <dbReference type="Rhea" id="RHEA-COMP:11605"/>
        <dbReference type="ChEBI" id="CHEBI:15377"/>
        <dbReference type="ChEBI" id="CHEBI:30013"/>
        <dbReference type="ChEBI" id="CHEBI:43474"/>
        <dbReference type="ChEBI" id="CHEBI:61977"/>
        <dbReference type="EC" id="3.1.3.16"/>
    </reaction>
</comment>
<evidence type="ECO:0000256" key="2">
    <source>
        <dbReference type="ARBA" id="ARBA00005676"/>
    </source>
</evidence>
<keyword evidence="15" id="KW-0472">Membrane</keyword>